<proteinExistence type="predicted"/>
<dbReference type="AlphaFoldDB" id="A0A160TDS1"/>
<evidence type="ECO:0000313" key="1">
    <source>
        <dbReference type="EMBL" id="CUS41254.1"/>
    </source>
</evidence>
<dbReference type="InterPro" id="IPR021482">
    <property type="entry name" value="DUF3135"/>
</dbReference>
<sequence>MEMPTFDEMVRLAKTDPETLENIRRVLIEDLIADAPESYQRRLRGLQFQIDMERRKAGNPMGACVAISKMMHDSLFKLRETMNGFTGKSEFVEPEPSYNTSAEVLRFPLLANR</sequence>
<accession>A0A160TDS1</accession>
<dbReference type="Pfam" id="PF11333">
    <property type="entry name" value="DUF3135"/>
    <property type="match status" value="1"/>
</dbReference>
<reference evidence="1" key="1">
    <citation type="submission" date="2015-10" db="EMBL/GenBank/DDBJ databases">
        <authorList>
            <person name="Gilbert D.G."/>
        </authorList>
    </citation>
    <scope>NUCLEOTIDE SEQUENCE</scope>
</reference>
<dbReference type="EMBL" id="CZQC01000037">
    <property type="protein sequence ID" value="CUS41254.1"/>
    <property type="molecule type" value="Genomic_DNA"/>
</dbReference>
<gene>
    <name evidence="1" type="ORF">MGWOODY_Tha1480</name>
</gene>
<name>A0A160TDS1_9ZZZZ</name>
<protein>
    <recommendedName>
        <fullName evidence="2">DUF3135 domain-containing protein</fullName>
    </recommendedName>
</protein>
<evidence type="ECO:0008006" key="2">
    <source>
        <dbReference type="Google" id="ProtNLM"/>
    </source>
</evidence>
<organism evidence="1">
    <name type="scientific">hydrothermal vent metagenome</name>
    <dbReference type="NCBI Taxonomy" id="652676"/>
    <lineage>
        <taxon>unclassified sequences</taxon>
        <taxon>metagenomes</taxon>
        <taxon>ecological metagenomes</taxon>
    </lineage>
</organism>